<feature type="compositionally biased region" description="Polar residues" evidence="1">
    <location>
        <begin position="372"/>
        <end position="392"/>
    </location>
</feature>
<reference evidence="2 3" key="1">
    <citation type="submission" date="2021-04" db="EMBL/GenBank/DDBJ databases">
        <authorList>
            <person name="Bliznina A."/>
        </authorList>
    </citation>
    <scope>NUCLEOTIDE SEQUENCE [LARGE SCALE GENOMIC DNA]</scope>
</reference>
<feature type="region of interest" description="Disordered" evidence="1">
    <location>
        <begin position="23"/>
        <end position="171"/>
    </location>
</feature>
<feature type="region of interest" description="Disordered" evidence="1">
    <location>
        <begin position="352"/>
        <end position="397"/>
    </location>
</feature>
<feature type="region of interest" description="Disordered" evidence="1">
    <location>
        <begin position="505"/>
        <end position="572"/>
    </location>
</feature>
<dbReference type="PANTHER" id="PTHR22736:SF2">
    <property type="entry name" value="COILED-COIL DOMAIN-CONTAINING PROTEIN 66"/>
    <property type="match status" value="1"/>
</dbReference>
<organism evidence="2 3">
    <name type="scientific">Oikopleura dioica</name>
    <name type="common">Tunicate</name>
    <dbReference type="NCBI Taxonomy" id="34765"/>
    <lineage>
        <taxon>Eukaryota</taxon>
        <taxon>Metazoa</taxon>
        <taxon>Chordata</taxon>
        <taxon>Tunicata</taxon>
        <taxon>Appendicularia</taxon>
        <taxon>Copelata</taxon>
        <taxon>Oikopleuridae</taxon>
        <taxon>Oikopleura</taxon>
    </lineage>
</organism>
<feature type="compositionally biased region" description="Basic and acidic residues" evidence="1">
    <location>
        <begin position="606"/>
        <end position="615"/>
    </location>
</feature>
<protein>
    <submittedName>
        <fullName evidence="2">Oidioi.mRNA.OKI2018_I69.chr2.g4317.t1.cds</fullName>
    </submittedName>
</protein>
<feature type="region of interest" description="Disordered" evidence="1">
    <location>
        <begin position="206"/>
        <end position="229"/>
    </location>
</feature>
<accession>A0ABN7SWY5</accession>
<keyword evidence="3" id="KW-1185">Reference proteome</keyword>
<evidence type="ECO:0000313" key="2">
    <source>
        <dbReference type="EMBL" id="CAG5109834.1"/>
    </source>
</evidence>
<feature type="compositionally biased region" description="Polar residues" evidence="1">
    <location>
        <begin position="354"/>
        <end position="363"/>
    </location>
</feature>
<feature type="compositionally biased region" description="Polar residues" evidence="1">
    <location>
        <begin position="100"/>
        <end position="109"/>
    </location>
</feature>
<name>A0ABN7SWY5_OIKDI</name>
<dbReference type="PANTHER" id="PTHR22736">
    <property type="entry name" value="COILED-COIL DOMAIN-CONTAINING PROTEIN 66"/>
    <property type="match status" value="1"/>
</dbReference>
<feature type="region of interest" description="Disordered" evidence="1">
    <location>
        <begin position="590"/>
        <end position="648"/>
    </location>
</feature>
<feature type="compositionally biased region" description="Basic and acidic residues" evidence="1">
    <location>
        <begin position="505"/>
        <end position="521"/>
    </location>
</feature>
<dbReference type="Proteomes" id="UP001158576">
    <property type="component" value="Chromosome 2"/>
</dbReference>
<feature type="compositionally biased region" description="Low complexity" evidence="1">
    <location>
        <begin position="110"/>
        <end position="142"/>
    </location>
</feature>
<feature type="compositionally biased region" description="Low complexity" evidence="1">
    <location>
        <begin position="546"/>
        <end position="557"/>
    </location>
</feature>
<feature type="compositionally biased region" description="Polar residues" evidence="1">
    <location>
        <begin position="638"/>
        <end position="648"/>
    </location>
</feature>
<dbReference type="EMBL" id="OU015567">
    <property type="protein sequence ID" value="CAG5109834.1"/>
    <property type="molecule type" value="Genomic_DNA"/>
</dbReference>
<feature type="compositionally biased region" description="Low complexity" evidence="1">
    <location>
        <begin position="84"/>
        <end position="96"/>
    </location>
</feature>
<feature type="compositionally biased region" description="Polar residues" evidence="1">
    <location>
        <begin position="616"/>
        <end position="628"/>
    </location>
</feature>
<evidence type="ECO:0000256" key="1">
    <source>
        <dbReference type="SAM" id="MobiDB-lite"/>
    </source>
</evidence>
<evidence type="ECO:0000313" key="3">
    <source>
        <dbReference type="Proteomes" id="UP001158576"/>
    </source>
</evidence>
<feature type="compositionally biased region" description="Low complexity" evidence="1">
    <location>
        <begin position="218"/>
        <end position="227"/>
    </location>
</feature>
<proteinExistence type="predicted"/>
<gene>
    <name evidence="2" type="ORF">OKIOD_LOCUS13082</name>
</gene>
<dbReference type="InterPro" id="IPR039183">
    <property type="entry name" value="CCD66"/>
</dbReference>
<sequence length="648" mass="72623">MGLVELAVEGSGKKGARINMEALLRHDLDPQPPPQQSSGMAKKKARDRETVRSRQNRVQVPKPSRKTPLLKKNEELLATSSTNPAPKGPVVAPPAKRSTKYQPPKNSVPKTQSSKTLSNSSSLKTLTSTTSAVSNVSNSQNTHPGIPKFKNTKTVVKGKRPPEVKTSSSTNEQKYVTISESQLTQILNLVSQGIQVQQNSLQNLPQQAFPQPAPQQPQPSAVPVAQPTEKLAAQTTVAPDPSVPLEPEKEPAIVTRDELLETTQKAVPLAMKSSFLPYEAIPRGDVVDKERREQQLAWRRELEKQRDEDVIRKKKEKEEYEKHKKIDHHLDQKAQSEYKSSIKIIHASVPDSVATGSAENGTGISPRMGGTQPLSMQSSFHPSANVSNVESLDQQRKDQQLAWRRELEKQRDEDLARKKEAKERDQKLKLIDHHLHQPDQNYQKPSIKLIQDNPNHQDHISSLGSFQSAVDQLHGTHVGDTGHHRNMNALKDPAELERLEKLRKQHAETERDLQLQIEEKKRARQSARGNDDDGEPWWVKQDRKIANANRRNQAQPAPQMPDRPIHTHQAHPPKQAELTVDVLHSKFDTDTTTTQLKGEPMVAPLKLEDLLENSRRSPSPQRNPQTAKKSAEAKQKTLLEQGSKSPSF</sequence>